<accession>A0A9X2I6I9</accession>
<dbReference type="AlphaFoldDB" id="A0A9X2I6I9"/>
<comment type="caution">
    <text evidence="2">The sequence shown here is derived from an EMBL/GenBank/DDBJ whole genome shotgun (WGS) entry which is preliminary data.</text>
</comment>
<evidence type="ECO:0000256" key="1">
    <source>
        <dbReference type="SAM" id="Phobius"/>
    </source>
</evidence>
<dbReference type="InterPro" id="IPR025324">
    <property type="entry name" value="DUF4230"/>
</dbReference>
<keyword evidence="1" id="KW-0472">Membrane</keyword>
<evidence type="ECO:0000313" key="2">
    <source>
        <dbReference type="EMBL" id="MCL7749211.1"/>
    </source>
</evidence>
<proteinExistence type="predicted"/>
<gene>
    <name evidence="2" type="ORF">MF646_18990</name>
</gene>
<name>A0A9X2I6I9_9BACI</name>
<keyword evidence="1" id="KW-0812">Transmembrane</keyword>
<dbReference type="Proteomes" id="UP001139150">
    <property type="component" value="Unassembled WGS sequence"/>
</dbReference>
<evidence type="ECO:0000313" key="3">
    <source>
        <dbReference type="Proteomes" id="UP001139150"/>
    </source>
</evidence>
<protein>
    <submittedName>
        <fullName evidence="2">DUF4230 domain-containing protein</fullName>
    </submittedName>
</protein>
<dbReference type="EMBL" id="JAKRYL010000025">
    <property type="protein sequence ID" value="MCL7749211.1"/>
    <property type="molecule type" value="Genomic_DNA"/>
</dbReference>
<reference evidence="2" key="1">
    <citation type="submission" date="2022-02" db="EMBL/GenBank/DDBJ databases">
        <title>Halalkalibacter sp. nov. isolated from Lonar Lake, India.</title>
        <authorList>
            <person name="Joshi A."/>
            <person name="Thite S."/>
            <person name="Lodha T."/>
        </authorList>
    </citation>
    <scope>NUCLEOTIDE SEQUENCE</scope>
    <source>
        <strain evidence="2">MEB205</strain>
    </source>
</reference>
<feature type="transmembrane region" description="Helical" evidence="1">
    <location>
        <begin position="49"/>
        <end position="71"/>
    </location>
</feature>
<keyword evidence="1" id="KW-1133">Transmembrane helix</keyword>
<dbReference type="RefSeq" id="WP_250098078.1">
    <property type="nucleotide sequence ID" value="NZ_JAKRYL010000025.1"/>
</dbReference>
<dbReference type="Pfam" id="PF14014">
    <property type="entry name" value="DUF4230"/>
    <property type="match status" value="1"/>
</dbReference>
<keyword evidence="3" id="KW-1185">Reference proteome</keyword>
<organism evidence="2 3">
    <name type="scientific">Halalkalibacter alkaliphilus</name>
    <dbReference type="NCBI Taxonomy" id="2917993"/>
    <lineage>
        <taxon>Bacteria</taxon>
        <taxon>Bacillati</taxon>
        <taxon>Bacillota</taxon>
        <taxon>Bacilli</taxon>
        <taxon>Bacillales</taxon>
        <taxon>Bacillaceae</taxon>
        <taxon>Halalkalibacter</taxon>
    </lineage>
</organism>
<sequence length="244" mass="26302">MSDEKSKQVKEIEKAKAEVASAIAVNTPKQSSPFFSPKRMLAGIWRGKVALLLTMIAALLAAIIISSTSLFSGSTFQEDNAAIVDSVRDLATLATAEAHITAVLEQENNELFGKEIGFNLPGTQRKLLLIVPATVVAGVDLTQVNTMNIHIDQETGMIEMSLPRASFVQEPSIIMEQIQTFSSEGVLRGAVTWDEGFELAADAQELIKEEAVAIGLLATAEKNAGKVLSEFFANLGYEIDVSFQ</sequence>